<feature type="transmembrane region" description="Helical" evidence="7">
    <location>
        <begin position="152"/>
        <end position="175"/>
    </location>
</feature>
<dbReference type="Pfam" id="PF02417">
    <property type="entry name" value="Chromate_transp"/>
    <property type="match status" value="2"/>
</dbReference>
<keyword evidence="3" id="KW-1003">Cell membrane</keyword>
<evidence type="ECO:0000313" key="9">
    <source>
        <dbReference type="Proteomes" id="UP000321717"/>
    </source>
</evidence>
<evidence type="ECO:0000313" key="8">
    <source>
        <dbReference type="EMBL" id="GEO85114.1"/>
    </source>
</evidence>
<keyword evidence="4 7" id="KW-0812">Transmembrane</keyword>
<feature type="transmembrane region" description="Helical" evidence="7">
    <location>
        <begin position="88"/>
        <end position="109"/>
    </location>
</feature>
<feature type="transmembrane region" description="Helical" evidence="7">
    <location>
        <begin position="215"/>
        <end position="235"/>
    </location>
</feature>
<dbReference type="PIRSF" id="PIRSF004810">
    <property type="entry name" value="ChrA"/>
    <property type="match status" value="1"/>
</dbReference>
<evidence type="ECO:0000256" key="2">
    <source>
        <dbReference type="ARBA" id="ARBA00005262"/>
    </source>
</evidence>
<evidence type="ECO:0000256" key="6">
    <source>
        <dbReference type="ARBA" id="ARBA00023136"/>
    </source>
</evidence>
<dbReference type="InterPro" id="IPR014047">
    <property type="entry name" value="Chr_Tranpt_l_chain"/>
</dbReference>
<dbReference type="PANTHER" id="PTHR33567">
    <property type="entry name" value="CHROMATE ION TRANSPORTER (EUROFUNG)"/>
    <property type="match status" value="1"/>
</dbReference>
<gene>
    <name evidence="8" type="ORF">RNA01_20460</name>
</gene>
<keyword evidence="9" id="KW-1185">Reference proteome</keyword>
<dbReference type="RefSeq" id="WP_174824544.1">
    <property type="nucleotide sequence ID" value="NZ_BJZP01000008.1"/>
</dbReference>
<feature type="transmembrane region" description="Helical" evidence="7">
    <location>
        <begin position="247"/>
        <end position="267"/>
    </location>
</feature>
<dbReference type="EMBL" id="BJZP01000008">
    <property type="protein sequence ID" value="GEO85114.1"/>
    <property type="molecule type" value="Genomic_DNA"/>
</dbReference>
<organism evidence="8 9">
    <name type="scientific">Ciceribacter naphthalenivorans</name>
    <dbReference type="NCBI Taxonomy" id="1118451"/>
    <lineage>
        <taxon>Bacteria</taxon>
        <taxon>Pseudomonadati</taxon>
        <taxon>Pseudomonadota</taxon>
        <taxon>Alphaproteobacteria</taxon>
        <taxon>Hyphomicrobiales</taxon>
        <taxon>Rhizobiaceae</taxon>
        <taxon>Ciceribacter</taxon>
    </lineage>
</organism>
<comment type="caution">
    <text evidence="8">The sequence shown here is derived from an EMBL/GenBank/DDBJ whole genome shotgun (WGS) entry which is preliminary data.</text>
</comment>
<evidence type="ECO:0000256" key="4">
    <source>
        <dbReference type="ARBA" id="ARBA00022692"/>
    </source>
</evidence>
<feature type="transmembrane region" description="Helical" evidence="7">
    <location>
        <begin position="418"/>
        <end position="437"/>
    </location>
</feature>
<evidence type="ECO:0000256" key="5">
    <source>
        <dbReference type="ARBA" id="ARBA00022989"/>
    </source>
</evidence>
<dbReference type="AlphaFoldDB" id="A0A512HI37"/>
<dbReference type="GO" id="GO:0005886">
    <property type="term" value="C:plasma membrane"/>
    <property type="evidence" value="ECO:0007669"/>
    <property type="project" value="UniProtKB-SubCell"/>
</dbReference>
<evidence type="ECO:0000256" key="3">
    <source>
        <dbReference type="ARBA" id="ARBA00022475"/>
    </source>
</evidence>
<comment type="similarity">
    <text evidence="2">Belongs to the chromate ion transporter (CHR) (TC 2.A.51) family.</text>
</comment>
<dbReference type="InterPro" id="IPR003370">
    <property type="entry name" value="Chromate_transpt"/>
</dbReference>
<feature type="transmembrane region" description="Helical" evidence="7">
    <location>
        <begin position="356"/>
        <end position="380"/>
    </location>
</feature>
<proteinExistence type="inferred from homology"/>
<feature type="transmembrane region" description="Helical" evidence="7">
    <location>
        <begin position="318"/>
        <end position="344"/>
    </location>
</feature>
<keyword evidence="6 7" id="KW-0472">Membrane</keyword>
<feature type="transmembrane region" description="Helical" evidence="7">
    <location>
        <begin position="115"/>
        <end position="140"/>
    </location>
</feature>
<dbReference type="NCBIfam" id="TIGR00937">
    <property type="entry name" value="2A51"/>
    <property type="match status" value="1"/>
</dbReference>
<evidence type="ECO:0000256" key="1">
    <source>
        <dbReference type="ARBA" id="ARBA00004651"/>
    </source>
</evidence>
<evidence type="ECO:0000256" key="7">
    <source>
        <dbReference type="SAM" id="Phobius"/>
    </source>
</evidence>
<sequence>MTTDEQETIQQPSFGELLSAFLRIGLLSFGGPAAQIALMHRICVDERRWVSEARFLHALNFCMLLPGPEAQQLATYIGWLTNGVRGGIAAGLLFVLPGLAVILGLSALYAHYHDLGWVAGLFFGVKAAILAIVVEAVVRIGRRALTTRFHRIVAFAAFVALFVFSLPFPLVVLFAGVAGLAEALAAAHHGQPAAIGLDEGADLGEVPRRPLVRSLVTLAFWLVVWQAPILGLWLLSGASGLAEIFSFFSRMALVTFGGAYAVLAYVAQVAVEQYHWLKPGEMLDGLALAETTPGPLVLVLSYVGFLAGFRDAGGMPPFLGGIFGGLLAAWATFVPSFVWIFAGAPYVERLRGNRMITAALSTITAAVVGVILNLAVWFALHVLFAKVDRWTIWPSPREGVDETAPFFSFSLPLPDPTALDPAALGLAVLSAVMIFVLKQGMGRTLIAAAGLGLLYRLLR</sequence>
<dbReference type="GO" id="GO:0015109">
    <property type="term" value="F:chromate transmembrane transporter activity"/>
    <property type="evidence" value="ECO:0007669"/>
    <property type="project" value="InterPro"/>
</dbReference>
<name>A0A512HI37_9HYPH</name>
<protein>
    <submittedName>
        <fullName evidence="8">Chromate transporter</fullName>
    </submittedName>
</protein>
<accession>A0A512HI37</accession>
<reference evidence="8 9" key="1">
    <citation type="submission" date="2019-07" db="EMBL/GenBank/DDBJ databases">
        <title>Whole genome shotgun sequence of Rhizobium naphthalenivorans NBRC 107585.</title>
        <authorList>
            <person name="Hosoyama A."/>
            <person name="Uohara A."/>
            <person name="Ohji S."/>
            <person name="Ichikawa N."/>
        </authorList>
    </citation>
    <scope>NUCLEOTIDE SEQUENCE [LARGE SCALE GENOMIC DNA]</scope>
    <source>
        <strain evidence="8 9">NBRC 107585</strain>
    </source>
</reference>
<dbReference type="PANTHER" id="PTHR33567:SF3">
    <property type="entry name" value="CHROMATE ION TRANSPORTER (EUROFUNG)"/>
    <property type="match status" value="1"/>
</dbReference>
<keyword evidence="5 7" id="KW-1133">Transmembrane helix</keyword>
<comment type="subcellular location">
    <subcellularLocation>
        <location evidence="1">Cell membrane</location>
        <topology evidence="1">Multi-pass membrane protein</topology>
    </subcellularLocation>
</comment>
<dbReference type="Proteomes" id="UP000321717">
    <property type="component" value="Unassembled WGS sequence"/>
</dbReference>